<name>A0ABV9DYP8_9ACTN</name>
<dbReference type="SUPFAM" id="SSF50475">
    <property type="entry name" value="FMN-binding split barrel"/>
    <property type="match status" value="1"/>
</dbReference>
<accession>A0ABV9DYP8</accession>
<reference evidence="4" key="1">
    <citation type="journal article" date="2019" name="Int. J. Syst. Evol. Microbiol.">
        <title>The Global Catalogue of Microorganisms (GCM) 10K type strain sequencing project: providing services to taxonomists for standard genome sequencing and annotation.</title>
        <authorList>
            <consortium name="The Broad Institute Genomics Platform"/>
            <consortium name="The Broad Institute Genome Sequencing Center for Infectious Disease"/>
            <person name="Wu L."/>
            <person name="Ma J."/>
        </authorList>
    </citation>
    <scope>NUCLEOTIDE SEQUENCE [LARGE SCALE GENOMIC DNA]</scope>
    <source>
        <strain evidence="4">XZYJ18</strain>
    </source>
</reference>
<dbReference type="SMART" id="SM00903">
    <property type="entry name" value="Flavin_Reduct"/>
    <property type="match status" value="1"/>
</dbReference>
<dbReference type="Proteomes" id="UP001595923">
    <property type="component" value="Unassembled WGS sequence"/>
</dbReference>
<comment type="caution">
    <text evidence="3">The sequence shown here is derived from an EMBL/GenBank/DDBJ whole genome shotgun (WGS) entry which is preliminary data.</text>
</comment>
<dbReference type="InterPro" id="IPR050268">
    <property type="entry name" value="NADH-dep_flavin_reductase"/>
</dbReference>
<evidence type="ECO:0000259" key="2">
    <source>
        <dbReference type="SMART" id="SM00903"/>
    </source>
</evidence>
<organism evidence="3 4">
    <name type="scientific">Nocardiopsis mangrovi</name>
    <dbReference type="NCBI Taxonomy" id="1179818"/>
    <lineage>
        <taxon>Bacteria</taxon>
        <taxon>Bacillati</taxon>
        <taxon>Actinomycetota</taxon>
        <taxon>Actinomycetes</taxon>
        <taxon>Streptosporangiales</taxon>
        <taxon>Nocardiopsidaceae</taxon>
        <taxon>Nocardiopsis</taxon>
    </lineage>
</organism>
<sequence length="176" mass="18783">MRSAHAAPPSRAPDRRPVDADRFRQALGLHPAGVVVVTADAAGEPVGLTATSFTSVSLAPPLVAFYIAESSATWPKLRRADAFGVHLLADDQAAVAARFAAKGVDRFGPPTAWRRGAWGVPLLDDTAVRLLCRRGDTRRIGDHWLVVGEVVEAEVTAPRPPLLYHQGTFGGFTARS</sequence>
<dbReference type="PANTHER" id="PTHR30466:SF1">
    <property type="entry name" value="FMN REDUCTASE (NADH) RUTF"/>
    <property type="match status" value="1"/>
</dbReference>
<dbReference type="PANTHER" id="PTHR30466">
    <property type="entry name" value="FLAVIN REDUCTASE"/>
    <property type="match status" value="1"/>
</dbReference>
<keyword evidence="4" id="KW-1185">Reference proteome</keyword>
<dbReference type="InterPro" id="IPR002563">
    <property type="entry name" value="Flavin_Rdtase-like_dom"/>
</dbReference>
<evidence type="ECO:0000256" key="1">
    <source>
        <dbReference type="ARBA" id="ARBA00023002"/>
    </source>
</evidence>
<dbReference type="Gene3D" id="2.30.110.10">
    <property type="entry name" value="Electron Transport, Fmn-binding Protein, Chain A"/>
    <property type="match status" value="1"/>
</dbReference>
<gene>
    <name evidence="3" type="ORF">ACFO4E_18685</name>
</gene>
<dbReference type="InterPro" id="IPR012349">
    <property type="entry name" value="Split_barrel_FMN-bd"/>
</dbReference>
<proteinExistence type="predicted"/>
<dbReference type="EMBL" id="JBHSFQ010000019">
    <property type="protein sequence ID" value="MFC4563891.1"/>
    <property type="molecule type" value="Genomic_DNA"/>
</dbReference>
<dbReference type="GO" id="GO:0016491">
    <property type="term" value="F:oxidoreductase activity"/>
    <property type="evidence" value="ECO:0007669"/>
    <property type="project" value="UniProtKB-KW"/>
</dbReference>
<dbReference type="EC" id="1.5.1.-" evidence="3"/>
<evidence type="ECO:0000313" key="3">
    <source>
        <dbReference type="EMBL" id="MFC4563891.1"/>
    </source>
</evidence>
<dbReference type="Pfam" id="PF01613">
    <property type="entry name" value="Flavin_Reduct"/>
    <property type="match status" value="1"/>
</dbReference>
<dbReference type="RefSeq" id="WP_378576548.1">
    <property type="nucleotide sequence ID" value="NZ_JBHSFQ010000019.1"/>
</dbReference>
<feature type="domain" description="Flavin reductase like" evidence="2">
    <location>
        <begin position="27"/>
        <end position="171"/>
    </location>
</feature>
<evidence type="ECO:0000313" key="4">
    <source>
        <dbReference type="Proteomes" id="UP001595923"/>
    </source>
</evidence>
<keyword evidence="1 3" id="KW-0560">Oxidoreductase</keyword>
<protein>
    <submittedName>
        <fullName evidence="3">Flavin reductase family protein</fullName>
        <ecNumber evidence="3">1.5.1.-</ecNumber>
    </submittedName>
</protein>